<accession>A0A939T7E3</accession>
<comment type="caution">
    <text evidence="4">The sequence shown here is derived from an EMBL/GenBank/DDBJ whole genome shotgun (WGS) entry which is preliminary data.</text>
</comment>
<keyword evidence="2" id="KW-0456">Lyase</keyword>
<dbReference type="InterPro" id="IPR026956">
    <property type="entry name" value="D-ser_dehydrat-like_dom"/>
</dbReference>
<dbReference type="AlphaFoldDB" id="A0A939T7E3"/>
<proteinExistence type="inferred from homology"/>
<comment type="similarity">
    <text evidence="1">Belongs to the DSD1 family.</text>
</comment>
<keyword evidence="5" id="KW-1185">Reference proteome</keyword>
<dbReference type="InterPro" id="IPR001608">
    <property type="entry name" value="Ala_racemase_N"/>
</dbReference>
<dbReference type="InterPro" id="IPR042208">
    <property type="entry name" value="D-ser_dehydrat-like_sf"/>
</dbReference>
<dbReference type="PANTHER" id="PTHR28004:SF2">
    <property type="entry name" value="D-SERINE DEHYDRATASE"/>
    <property type="match status" value="1"/>
</dbReference>
<dbReference type="PANTHER" id="PTHR28004">
    <property type="entry name" value="ZGC:162816-RELATED"/>
    <property type="match status" value="1"/>
</dbReference>
<dbReference type="EMBL" id="JAGEOJ010000014">
    <property type="protein sequence ID" value="MBO2451914.1"/>
    <property type="molecule type" value="Genomic_DNA"/>
</dbReference>
<dbReference type="GO" id="GO:0008721">
    <property type="term" value="F:D-serine ammonia-lyase activity"/>
    <property type="evidence" value="ECO:0007669"/>
    <property type="project" value="TreeGrafter"/>
</dbReference>
<dbReference type="SUPFAM" id="SSF51419">
    <property type="entry name" value="PLP-binding barrel"/>
    <property type="match status" value="1"/>
</dbReference>
<evidence type="ECO:0000259" key="3">
    <source>
        <dbReference type="SMART" id="SM01119"/>
    </source>
</evidence>
<dbReference type="GO" id="GO:0036088">
    <property type="term" value="P:D-serine catabolic process"/>
    <property type="evidence" value="ECO:0007669"/>
    <property type="project" value="TreeGrafter"/>
</dbReference>
<evidence type="ECO:0000256" key="2">
    <source>
        <dbReference type="ARBA" id="ARBA00023239"/>
    </source>
</evidence>
<protein>
    <submittedName>
        <fullName evidence="4">Alanine racemase</fullName>
    </submittedName>
</protein>
<gene>
    <name evidence="4" type="ORF">J4573_32840</name>
</gene>
<dbReference type="SMART" id="SM01119">
    <property type="entry name" value="D-ser_dehydrat"/>
    <property type="match status" value="1"/>
</dbReference>
<sequence>MSVPYEEIDTPALIVDLDTVAANIAEMAGVMARNGVRLRPHIKTHKMPEIARLQLEAGAAGITCAKLGEAEVMADAGCDDILLAFPLWGRPKLERIAALRERARVRVSLDSVEVAEGLGGVGGASPDDPIEVFVEVDTGLHRLGRPPGVPTAELVAAVRKVPGVSVAGLLTHAGHSYRSTSLDELRAVAEREVTDLTETAELCGGELEISVGSTPTSRFGAAVPGVTEIRPGTYVFNDATMIRLGVATEATAAARVLTTVIARPAPDRFVVDAGSKSLTSDGAGTPGWIMVAGRPELSMRFLSEEHGIGRCAAETAGPEIGERLELIPSHACPVSNLFDTAYGVRGGRLDHELAVAARGKVR</sequence>
<evidence type="ECO:0000256" key="1">
    <source>
        <dbReference type="ARBA" id="ARBA00005323"/>
    </source>
</evidence>
<evidence type="ECO:0000313" key="5">
    <source>
        <dbReference type="Proteomes" id="UP000669179"/>
    </source>
</evidence>
<feature type="domain" description="D-serine dehydratase-like" evidence="3">
    <location>
        <begin position="253"/>
        <end position="345"/>
    </location>
</feature>
<dbReference type="InterPro" id="IPR051466">
    <property type="entry name" value="D-amino_acid_metab_enzyme"/>
</dbReference>
<dbReference type="RefSeq" id="WP_208259804.1">
    <property type="nucleotide sequence ID" value="NZ_JAGEOJ010000014.1"/>
</dbReference>
<organism evidence="4 5">
    <name type="scientific">Actinomadura barringtoniae</name>
    <dbReference type="NCBI Taxonomy" id="1427535"/>
    <lineage>
        <taxon>Bacteria</taxon>
        <taxon>Bacillati</taxon>
        <taxon>Actinomycetota</taxon>
        <taxon>Actinomycetes</taxon>
        <taxon>Streptosporangiales</taxon>
        <taxon>Thermomonosporaceae</taxon>
        <taxon>Actinomadura</taxon>
    </lineage>
</organism>
<name>A0A939T7E3_9ACTN</name>
<dbReference type="Gene3D" id="2.40.37.20">
    <property type="entry name" value="D-serine dehydratase-like domain"/>
    <property type="match status" value="1"/>
</dbReference>
<dbReference type="Gene3D" id="3.20.20.10">
    <property type="entry name" value="Alanine racemase"/>
    <property type="match status" value="1"/>
</dbReference>
<evidence type="ECO:0000313" key="4">
    <source>
        <dbReference type="EMBL" id="MBO2451914.1"/>
    </source>
</evidence>
<dbReference type="Pfam" id="PF01168">
    <property type="entry name" value="Ala_racemase_N"/>
    <property type="match status" value="1"/>
</dbReference>
<dbReference type="Proteomes" id="UP000669179">
    <property type="component" value="Unassembled WGS sequence"/>
</dbReference>
<reference evidence="4" key="1">
    <citation type="submission" date="2021-03" db="EMBL/GenBank/DDBJ databases">
        <authorList>
            <person name="Kanchanasin P."/>
            <person name="Saeng-In P."/>
            <person name="Phongsopitanun W."/>
            <person name="Yuki M."/>
            <person name="Kudo T."/>
            <person name="Ohkuma M."/>
            <person name="Tanasupawat S."/>
        </authorList>
    </citation>
    <scope>NUCLEOTIDE SEQUENCE</scope>
    <source>
        <strain evidence="4">GKU 128</strain>
    </source>
</reference>
<dbReference type="InterPro" id="IPR029066">
    <property type="entry name" value="PLP-binding_barrel"/>
</dbReference>
<dbReference type="Pfam" id="PF14031">
    <property type="entry name" value="D-ser_dehydrat"/>
    <property type="match status" value="1"/>
</dbReference>